<dbReference type="Gene3D" id="3.40.630.30">
    <property type="match status" value="1"/>
</dbReference>
<evidence type="ECO:0000259" key="1">
    <source>
        <dbReference type="Pfam" id="PF13718"/>
    </source>
</evidence>
<dbReference type="InterPro" id="IPR000182">
    <property type="entry name" value="GNAT_dom"/>
</dbReference>
<proteinExistence type="predicted"/>
<evidence type="ECO:0000313" key="3">
    <source>
        <dbReference type="Proteomes" id="UP000824890"/>
    </source>
</evidence>
<dbReference type="Proteomes" id="UP000824890">
    <property type="component" value="Unassembled WGS sequence"/>
</dbReference>
<name>A0ABQ7YE44_BRANA</name>
<reference evidence="2 3" key="1">
    <citation type="submission" date="2021-05" db="EMBL/GenBank/DDBJ databases">
        <title>Genome Assembly of Synthetic Allotetraploid Brassica napus Reveals Homoeologous Exchanges between Subgenomes.</title>
        <authorList>
            <person name="Davis J.T."/>
        </authorList>
    </citation>
    <scope>NUCLEOTIDE SEQUENCE [LARGE SCALE GENOMIC DNA]</scope>
    <source>
        <strain evidence="3">cv. Da-Ae</strain>
        <tissue evidence="2">Seedling</tissue>
    </source>
</reference>
<gene>
    <name evidence="2" type="ORF">HID58_083665</name>
</gene>
<comment type="caution">
    <text evidence="2">The sequence shown here is derived from an EMBL/GenBank/DDBJ whole genome shotgun (WGS) entry which is preliminary data.</text>
</comment>
<keyword evidence="3" id="KW-1185">Reference proteome</keyword>
<organism evidence="2 3">
    <name type="scientific">Brassica napus</name>
    <name type="common">Rape</name>
    <dbReference type="NCBI Taxonomy" id="3708"/>
    <lineage>
        <taxon>Eukaryota</taxon>
        <taxon>Viridiplantae</taxon>
        <taxon>Streptophyta</taxon>
        <taxon>Embryophyta</taxon>
        <taxon>Tracheophyta</taxon>
        <taxon>Spermatophyta</taxon>
        <taxon>Magnoliopsida</taxon>
        <taxon>eudicotyledons</taxon>
        <taxon>Gunneridae</taxon>
        <taxon>Pentapetalae</taxon>
        <taxon>rosids</taxon>
        <taxon>malvids</taxon>
        <taxon>Brassicales</taxon>
        <taxon>Brassicaceae</taxon>
        <taxon>Brassiceae</taxon>
        <taxon>Brassica</taxon>
    </lineage>
</organism>
<feature type="domain" description="N-acetyltransferase" evidence="1">
    <location>
        <begin position="1"/>
        <end position="31"/>
    </location>
</feature>
<accession>A0ABQ7YE44</accession>
<evidence type="ECO:0000313" key="2">
    <source>
        <dbReference type="EMBL" id="KAH0866454.1"/>
    </source>
</evidence>
<sequence>MMALCVSSHYKNSPNDLPLLADAPAHHLFALQGQISEKLAIRSLRDGHSPHGDQIPWKFCEQFWDLVFPTLHV</sequence>
<dbReference type="PANTHER" id="PTHR10925">
    <property type="entry name" value="N-ACETYLTRANSFERASE 10"/>
    <property type="match status" value="1"/>
</dbReference>
<protein>
    <recommendedName>
        <fullName evidence="1">N-acetyltransferase domain-containing protein</fullName>
    </recommendedName>
</protein>
<dbReference type="Pfam" id="PF13718">
    <property type="entry name" value="GNAT_acetyltr_2"/>
    <property type="match status" value="1"/>
</dbReference>
<dbReference type="PANTHER" id="PTHR10925:SF5">
    <property type="entry name" value="RNA CYTIDINE ACETYLTRANSFERASE"/>
    <property type="match status" value="1"/>
</dbReference>
<dbReference type="InterPro" id="IPR032672">
    <property type="entry name" value="TmcA/NAT10/Kre33"/>
</dbReference>
<dbReference type="EMBL" id="JAGKQM010000018">
    <property type="protein sequence ID" value="KAH0866454.1"/>
    <property type="molecule type" value="Genomic_DNA"/>
</dbReference>